<evidence type="ECO:0000259" key="2">
    <source>
        <dbReference type="PROSITE" id="PS50217"/>
    </source>
</evidence>
<dbReference type="PROSITE" id="PS50217">
    <property type="entry name" value="BZIP"/>
    <property type="match status" value="1"/>
</dbReference>
<evidence type="ECO:0000313" key="3">
    <source>
        <dbReference type="EMBL" id="KAK2721722.1"/>
    </source>
</evidence>
<comment type="caution">
    <text evidence="3">The sequence shown here is derived from an EMBL/GenBank/DDBJ whole genome shotgun (WGS) entry which is preliminary data.</text>
</comment>
<proteinExistence type="predicted"/>
<dbReference type="AlphaFoldDB" id="A0AA88L969"/>
<feature type="region of interest" description="Disordered" evidence="1">
    <location>
        <begin position="161"/>
        <end position="180"/>
    </location>
</feature>
<keyword evidence="4" id="KW-1185">Reference proteome</keyword>
<dbReference type="Gene3D" id="1.20.5.170">
    <property type="match status" value="1"/>
</dbReference>
<sequence>MESLVYGSKSLKDEEDVLPLNLCKSNGSRESTPLSEASSSSTSFSHEKISFESKEVSLKAIEPRLSLKPSILLTPIETDRTTQGYGNLTTSSAEALQLASHKALLELLALHSGGVPLRESTASLASRHNLSLPYLPFVIRPESPAPRDVDLRNEMRRDSSPFLEDASHMPSSSSHHNISKPHAAFTDNAASSKSFESSVSRMKSPSSRDGLEVSSASGDSKVKDARYYERRQRNNESARKSRERRREKEKEKEAKAIYLESQYNVLIKNLVHYSTLLKKFESNFVLSRQSLQDSSYSN</sequence>
<protein>
    <recommendedName>
        <fullName evidence="2">BZIP domain-containing protein</fullName>
    </recommendedName>
</protein>
<organism evidence="3 4">
    <name type="scientific">Artemia franciscana</name>
    <name type="common">Brine shrimp</name>
    <name type="synonym">Artemia sanfranciscana</name>
    <dbReference type="NCBI Taxonomy" id="6661"/>
    <lineage>
        <taxon>Eukaryota</taxon>
        <taxon>Metazoa</taxon>
        <taxon>Ecdysozoa</taxon>
        <taxon>Arthropoda</taxon>
        <taxon>Crustacea</taxon>
        <taxon>Branchiopoda</taxon>
        <taxon>Anostraca</taxon>
        <taxon>Artemiidae</taxon>
        <taxon>Artemia</taxon>
    </lineage>
</organism>
<evidence type="ECO:0000313" key="4">
    <source>
        <dbReference type="Proteomes" id="UP001187531"/>
    </source>
</evidence>
<dbReference type="InterPro" id="IPR046347">
    <property type="entry name" value="bZIP_sf"/>
</dbReference>
<dbReference type="SUPFAM" id="SSF57959">
    <property type="entry name" value="Leucine zipper domain"/>
    <property type="match status" value="1"/>
</dbReference>
<accession>A0AA88L969</accession>
<dbReference type="PROSITE" id="PS00036">
    <property type="entry name" value="BZIP_BASIC"/>
    <property type="match status" value="1"/>
</dbReference>
<feature type="region of interest" description="Disordered" evidence="1">
    <location>
        <begin position="196"/>
        <end position="252"/>
    </location>
</feature>
<evidence type="ECO:0000256" key="1">
    <source>
        <dbReference type="SAM" id="MobiDB-lite"/>
    </source>
</evidence>
<dbReference type="GO" id="GO:0003700">
    <property type="term" value="F:DNA-binding transcription factor activity"/>
    <property type="evidence" value="ECO:0007669"/>
    <property type="project" value="InterPro"/>
</dbReference>
<dbReference type="InterPro" id="IPR004827">
    <property type="entry name" value="bZIP"/>
</dbReference>
<dbReference type="SMART" id="SM00338">
    <property type="entry name" value="BRLZ"/>
    <property type="match status" value="1"/>
</dbReference>
<dbReference type="EMBL" id="JAVRJZ010000006">
    <property type="protein sequence ID" value="KAK2721722.1"/>
    <property type="molecule type" value="Genomic_DNA"/>
</dbReference>
<feature type="compositionally biased region" description="Low complexity" evidence="1">
    <location>
        <begin position="196"/>
        <end position="207"/>
    </location>
</feature>
<reference evidence="3" key="1">
    <citation type="submission" date="2023-07" db="EMBL/GenBank/DDBJ databases">
        <title>Chromosome-level genome assembly of Artemia franciscana.</title>
        <authorList>
            <person name="Jo E."/>
        </authorList>
    </citation>
    <scope>NUCLEOTIDE SEQUENCE</scope>
    <source>
        <tissue evidence="3">Whole body</tissue>
    </source>
</reference>
<feature type="domain" description="BZIP" evidence="2">
    <location>
        <begin position="224"/>
        <end position="270"/>
    </location>
</feature>
<dbReference type="Proteomes" id="UP001187531">
    <property type="component" value="Unassembled WGS sequence"/>
</dbReference>
<name>A0AA88L969_ARTSF</name>
<gene>
    <name evidence="3" type="ORF">QYM36_003889</name>
</gene>
<dbReference type="Pfam" id="PF07716">
    <property type="entry name" value="bZIP_2"/>
    <property type="match status" value="1"/>
</dbReference>
<feature type="compositionally biased region" description="Basic and acidic residues" evidence="1">
    <location>
        <begin position="220"/>
        <end position="252"/>
    </location>
</feature>